<keyword evidence="9 16" id="KW-0418">Kinase</keyword>
<dbReference type="PANTHER" id="PTHR43547">
    <property type="entry name" value="TWO-COMPONENT HISTIDINE KINASE"/>
    <property type="match status" value="1"/>
</dbReference>
<dbReference type="AlphaFoldDB" id="A0A1G8JKK1"/>
<keyword evidence="17" id="KW-1185">Reference proteome</keyword>
<evidence type="ECO:0000256" key="1">
    <source>
        <dbReference type="ARBA" id="ARBA00000085"/>
    </source>
</evidence>
<dbReference type="Pfam" id="PF14689">
    <property type="entry name" value="SPOB_a"/>
    <property type="match status" value="1"/>
</dbReference>
<protein>
    <recommendedName>
        <fullName evidence="3">histidine kinase</fullName>
        <ecNumber evidence="3">2.7.13.3</ecNumber>
    </recommendedName>
</protein>
<dbReference type="InterPro" id="IPR033463">
    <property type="entry name" value="sCache_3"/>
</dbReference>
<evidence type="ECO:0000256" key="4">
    <source>
        <dbReference type="ARBA" id="ARBA00022475"/>
    </source>
</evidence>
<evidence type="ECO:0000313" key="16">
    <source>
        <dbReference type="EMBL" id="SDI31682.1"/>
    </source>
</evidence>
<evidence type="ECO:0000256" key="7">
    <source>
        <dbReference type="ARBA" id="ARBA00022692"/>
    </source>
</evidence>
<evidence type="ECO:0000256" key="3">
    <source>
        <dbReference type="ARBA" id="ARBA00012438"/>
    </source>
</evidence>
<dbReference type="Gene3D" id="3.30.565.10">
    <property type="entry name" value="Histidine kinase-like ATPase, C-terminal domain"/>
    <property type="match status" value="1"/>
</dbReference>
<dbReference type="CDD" id="cd18773">
    <property type="entry name" value="PDC1_HK_sensor"/>
    <property type="match status" value="1"/>
</dbReference>
<dbReference type="PANTHER" id="PTHR43547:SF3">
    <property type="entry name" value="SENSOR PROTEIN CITS"/>
    <property type="match status" value="1"/>
</dbReference>
<feature type="transmembrane region" description="Helical" evidence="14">
    <location>
        <begin position="15"/>
        <end position="38"/>
    </location>
</feature>
<evidence type="ECO:0000256" key="12">
    <source>
        <dbReference type="ARBA" id="ARBA00023012"/>
    </source>
</evidence>
<dbReference type="EMBL" id="FNDU01000006">
    <property type="protein sequence ID" value="SDI31682.1"/>
    <property type="molecule type" value="Genomic_DNA"/>
</dbReference>
<gene>
    <name evidence="16" type="ORF">SAMN05216352_106232</name>
</gene>
<keyword evidence="6" id="KW-0808">Transferase</keyword>
<dbReference type="InterPro" id="IPR039506">
    <property type="entry name" value="SPOB_a"/>
</dbReference>
<dbReference type="SMART" id="SM00387">
    <property type="entry name" value="HATPase_c"/>
    <property type="match status" value="1"/>
</dbReference>
<keyword evidence="5" id="KW-0597">Phosphoprotein</keyword>
<reference evidence="16 17" key="1">
    <citation type="submission" date="2016-10" db="EMBL/GenBank/DDBJ databases">
        <authorList>
            <person name="de Groot N.N."/>
        </authorList>
    </citation>
    <scope>NUCLEOTIDE SEQUENCE [LARGE SCALE GENOMIC DNA]</scope>
    <source>
        <strain evidence="17">P4B,CCM 7963,CECT 7998,DSM 25260,IBRC-M 10614,KCTC 13821</strain>
    </source>
</reference>
<dbReference type="GO" id="GO:0000155">
    <property type="term" value="F:phosphorelay sensor kinase activity"/>
    <property type="evidence" value="ECO:0007669"/>
    <property type="project" value="InterPro"/>
</dbReference>
<dbReference type="Pfam" id="PF02518">
    <property type="entry name" value="HATPase_c"/>
    <property type="match status" value="1"/>
</dbReference>
<evidence type="ECO:0000256" key="14">
    <source>
        <dbReference type="SAM" id="Phobius"/>
    </source>
</evidence>
<dbReference type="InterPro" id="IPR004358">
    <property type="entry name" value="Sig_transdc_His_kin-like_C"/>
</dbReference>
<evidence type="ECO:0000256" key="11">
    <source>
        <dbReference type="ARBA" id="ARBA00022989"/>
    </source>
</evidence>
<feature type="domain" description="Histidine kinase" evidence="15">
    <location>
        <begin position="340"/>
        <end position="535"/>
    </location>
</feature>
<organism evidence="16 17">
    <name type="scientific">Alteribacillus bidgolensis</name>
    <dbReference type="NCBI Taxonomy" id="930129"/>
    <lineage>
        <taxon>Bacteria</taxon>
        <taxon>Bacillati</taxon>
        <taxon>Bacillota</taxon>
        <taxon>Bacilli</taxon>
        <taxon>Bacillales</taxon>
        <taxon>Bacillaceae</taxon>
        <taxon>Alteribacillus</taxon>
    </lineage>
</organism>
<dbReference type="InterPro" id="IPR016120">
    <property type="entry name" value="Sig_transdc_His_kin_SpoOB"/>
</dbReference>
<dbReference type="Pfam" id="PF17203">
    <property type="entry name" value="sCache_3_2"/>
    <property type="match status" value="1"/>
</dbReference>
<keyword evidence="10" id="KW-0067">ATP-binding</keyword>
<evidence type="ECO:0000313" key="17">
    <source>
        <dbReference type="Proteomes" id="UP000199017"/>
    </source>
</evidence>
<feature type="transmembrane region" description="Helical" evidence="14">
    <location>
        <begin position="178"/>
        <end position="200"/>
    </location>
</feature>
<sequence length="535" mass="59234">MGKNQSFHLRLAHKMILLIGLLIIVVFCIMGVFVYSFFSDALERQVGQNALNVSKTVANMPQIVQAFEEEDPASIIQPLVTSIRDETGAEFVVVGNRDEIRYSHPNPERIGEQMIGSDNERALQHGEAYVSSEEGTLGLSIRGKSPVLSEDGEIIGVVSVGFLMENVNQIIAQYSKELWYVLAGLAALGFIGAVIIAYHIKRILFGLEPSEIAQLFLQKETILQSTYEGIIAMDQQGQATLVNKAAKDMLTNGKNDDYPDEFYIKKLLPEQMLKNVLSNGKSTFNNEIEMEQSTLVLNIVPIFQDQKPFGAVASFHNKSEIEYLTEELSRTKQYTDTLRAQTHEFSNKLLTISGLLQMNQVKKAIEYIQEETNVQQQRIHFLIKHVSDPMIAGLLLGKYNQANELKVSMHIDPDSHLTTPLSPKQKNVLFTVLGNLIENAFEAVKQEHSAGGGKVHIHFTDIGEDIIFEVEDNGPGIPAQIGGVIFEKGFTTKTGENRGVGLALSKQAVHDIGGSIYIEQGELDGACFVLTLPKS</sequence>
<keyword evidence="11 14" id="KW-1133">Transmembrane helix</keyword>
<evidence type="ECO:0000256" key="9">
    <source>
        <dbReference type="ARBA" id="ARBA00022777"/>
    </source>
</evidence>
<evidence type="ECO:0000256" key="8">
    <source>
        <dbReference type="ARBA" id="ARBA00022741"/>
    </source>
</evidence>
<dbReference type="InterPro" id="IPR036890">
    <property type="entry name" value="HATPase_C_sf"/>
</dbReference>
<dbReference type="PROSITE" id="PS50109">
    <property type="entry name" value="HIS_KIN"/>
    <property type="match status" value="1"/>
</dbReference>
<dbReference type="InterPro" id="IPR005467">
    <property type="entry name" value="His_kinase_dom"/>
</dbReference>
<dbReference type="OrthoDB" id="9792686at2"/>
<evidence type="ECO:0000256" key="5">
    <source>
        <dbReference type="ARBA" id="ARBA00022553"/>
    </source>
</evidence>
<dbReference type="Proteomes" id="UP000199017">
    <property type="component" value="Unassembled WGS sequence"/>
</dbReference>
<keyword evidence="12" id="KW-0902">Two-component regulatory system</keyword>
<keyword evidence="7 14" id="KW-0812">Transmembrane</keyword>
<evidence type="ECO:0000256" key="13">
    <source>
        <dbReference type="ARBA" id="ARBA00023136"/>
    </source>
</evidence>
<dbReference type="SUPFAM" id="SSF103190">
    <property type="entry name" value="Sensory domain-like"/>
    <property type="match status" value="1"/>
</dbReference>
<accession>A0A1G8JKK1</accession>
<dbReference type="InterPro" id="IPR003594">
    <property type="entry name" value="HATPase_dom"/>
</dbReference>
<dbReference type="GO" id="GO:0005886">
    <property type="term" value="C:plasma membrane"/>
    <property type="evidence" value="ECO:0007669"/>
    <property type="project" value="UniProtKB-SubCell"/>
</dbReference>
<dbReference type="GO" id="GO:0005524">
    <property type="term" value="F:ATP binding"/>
    <property type="evidence" value="ECO:0007669"/>
    <property type="project" value="UniProtKB-KW"/>
</dbReference>
<dbReference type="Gene3D" id="1.10.287.130">
    <property type="match status" value="1"/>
</dbReference>
<evidence type="ECO:0000259" key="15">
    <source>
        <dbReference type="PROSITE" id="PS50109"/>
    </source>
</evidence>
<dbReference type="SUPFAM" id="SSF55890">
    <property type="entry name" value="Sporulation response regulatory protein Spo0B"/>
    <property type="match status" value="1"/>
</dbReference>
<comment type="subcellular location">
    <subcellularLocation>
        <location evidence="2">Cell membrane</location>
        <topology evidence="2">Multi-pass membrane protein</topology>
    </subcellularLocation>
</comment>
<dbReference type="EC" id="2.7.13.3" evidence="3"/>
<dbReference type="PRINTS" id="PR00344">
    <property type="entry name" value="BCTRLSENSOR"/>
</dbReference>
<proteinExistence type="predicted"/>
<keyword evidence="13 14" id="KW-0472">Membrane</keyword>
<evidence type="ECO:0000256" key="2">
    <source>
        <dbReference type="ARBA" id="ARBA00004651"/>
    </source>
</evidence>
<keyword evidence="4" id="KW-1003">Cell membrane</keyword>
<comment type="catalytic activity">
    <reaction evidence="1">
        <text>ATP + protein L-histidine = ADP + protein N-phospho-L-histidine.</text>
        <dbReference type="EC" id="2.7.13.3"/>
    </reaction>
</comment>
<evidence type="ECO:0000256" key="6">
    <source>
        <dbReference type="ARBA" id="ARBA00022679"/>
    </source>
</evidence>
<keyword evidence="8" id="KW-0547">Nucleotide-binding</keyword>
<name>A0A1G8JKK1_9BACI</name>
<dbReference type="InterPro" id="IPR029151">
    <property type="entry name" value="Sensor-like_sf"/>
</dbReference>
<evidence type="ECO:0000256" key="10">
    <source>
        <dbReference type="ARBA" id="ARBA00022840"/>
    </source>
</evidence>
<dbReference type="RefSeq" id="WP_091585233.1">
    <property type="nucleotide sequence ID" value="NZ_FNDU01000006.1"/>
</dbReference>
<dbReference type="SUPFAM" id="SSF55874">
    <property type="entry name" value="ATPase domain of HSP90 chaperone/DNA topoisomerase II/histidine kinase"/>
    <property type="match status" value="1"/>
</dbReference>
<dbReference type="STRING" id="930129.SAMN05216352_106232"/>
<dbReference type="Gene3D" id="3.30.450.20">
    <property type="entry name" value="PAS domain"/>
    <property type="match status" value="2"/>
</dbReference>